<organism evidence="5 6">
    <name type="scientific">Tranquillimonas rosea</name>
    <dbReference type="NCBI Taxonomy" id="641238"/>
    <lineage>
        <taxon>Bacteria</taxon>
        <taxon>Pseudomonadati</taxon>
        <taxon>Pseudomonadota</taxon>
        <taxon>Alphaproteobacteria</taxon>
        <taxon>Rhodobacterales</taxon>
        <taxon>Roseobacteraceae</taxon>
        <taxon>Tranquillimonas</taxon>
    </lineage>
</organism>
<accession>A0A1H9VFU4</accession>
<dbReference type="OrthoDB" id="7620579at2"/>
<sequence length="245" mass="26912">MAELEKKTRFLKALMALRELVMAGGLKPGERLSEVAVAERVGISRTPVREAMAQLVEEGLLDRISTGGYCVRQITVADVVDSIEMRGMVEGLALRMAAERGAAPERLSACRTILDRIDDALGEHESRMDFSTYADLNSAFHDELTSLCNSPIVLRELKRVSNLPLAAPSAFLQGQTAIRMIRRSLYHAQVHHRAMLDAVSSHEGARAEALAREHARLARVNLDHVIQSREEVEAQIPGLALVTGV</sequence>
<dbReference type="Pfam" id="PF00392">
    <property type="entry name" value="GntR"/>
    <property type="match status" value="1"/>
</dbReference>
<protein>
    <submittedName>
        <fullName evidence="5">Transcriptional regulator, GntR family</fullName>
    </submittedName>
</protein>
<dbReference type="SMART" id="SM00895">
    <property type="entry name" value="FCD"/>
    <property type="match status" value="1"/>
</dbReference>
<dbReference type="CDD" id="cd07377">
    <property type="entry name" value="WHTH_GntR"/>
    <property type="match status" value="1"/>
</dbReference>
<evidence type="ECO:0000256" key="2">
    <source>
        <dbReference type="ARBA" id="ARBA00023125"/>
    </source>
</evidence>
<dbReference type="Gene3D" id="1.20.120.530">
    <property type="entry name" value="GntR ligand-binding domain-like"/>
    <property type="match status" value="1"/>
</dbReference>
<evidence type="ECO:0000259" key="4">
    <source>
        <dbReference type="PROSITE" id="PS50949"/>
    </source>
</evidence>
<keyword evidence="3" id="KW-0804">Transcription</keyword>
<dbReference type="SUPFAM" id="SSF48008">
    <property type="entry name" value="GntR ligand-binding domain-like"/>
    <property type="match status" value="1"/>
</dbReference>
<evidence type="ECO:0000256" key="1">
    <source>
        <dbReference type="ARBA" id="ARBA00023015"/>
    </source>
</evidence>
<feature type="domain" description="HTH gntR-type" evidence="4">
    <location>
        <begin position="7"/>
        <end position="74"/>
    </location>
</feature>
<dbReference type="PRINTS" id="PR00035">
    <property type="entry name" value="HTHGNTR"/>
</dbReference>
<proteinExistence type="predicted"/>
<name>A0A1H9VFU4_9RHOB</name>
<dbReference type="Proteomes" id="UP000198885">
    <property type="component" value="Unassembled WGS sequence"/>
</dbReference>
<dbReference type="SUPFAM" id="SSF46785">
    <property type="entry name" value="Winged helix' DNA-binding domain"/>
    <property type="match status" value="1"/>
</dbReference>
<dbReference type="GO" id="GO:0003677">
    <property type="term" value="F:DNA binding"/>
    <property type="evidence" value="ECO:0007669"/>
    <property type="project" value="UniProtKB-KW"/>
</dbReference>
<dbReference type="AlphaFoldDB" id="A0A1H9VFU4"/>
<dbReference type="SMART" id="SM00345">
    <property type="entry name" value="HTH_GNTR"/>
    <property type="match status" value="1"/>
</dbReference>
<dbReference type="PANTHER" id="PTHR43537:SF49">
    <property type="entry name" value="TRANSCRIPTIONAL REGULATORY PROTEIN"/>
    <property type="match status" value="1"/>
</dbReference>
<keyword evidence="1" id="KW-0805">Transcription regulation</keyword>
<dbReference type="InterPro" id="IPR008920">
    <property type="entry name" value="TF_FadR/GntR_C"/>
</dbReference>
<dbReference type="RefSeq" id="WP_092694282.1">
    <property type="nucleotide sequence ID" value="NZ_CBDDGO010000004.1"/>
</dbReference>
<evidence type="ECO:0000256" key="3">
    <source>
        <dbReference type="ARBA" id="ARBA00023163"/>
    </source>
</evidence>
<dbReference type="EMBL" id="FOGU01000007">
    <property type="protein sequence ID" value="SES20565.1"/>
    <property type="molecule type" value="Genomic_DNA"/>
</dbReference>
<dbReference type="STRING" id="641238.SAMN04490244_10788"/>
<evidence type="ECO:0000313" key="5">
    <source>
        <dbReference type="EMBL" id="SES20565.1"/>
    </source>
</evidence>
<dbReference type="InterPro" id="IPR000524">
    <property type="entry name" value="Tscrpt_reg_HTH_GntR"/>
</dbReference>
<keyword evidence="6" id="KW-1185">Reference proteome</keyword>
<dbReference type="InterPro" id="IPR036390">
    <property type="entry name" value="WH_DNA-bd_sf"/>
</dbReference>
<dbReference type="PANTHER" id="PTHR43537">
    <property type="entry name" value="TRANSCRIPTIONAL REGULATOR, GNTR FAMILY"/>
    <property type="match status" value="1"/>
</dbReference>
<keyword evidence="2" id="KW-0238">DNA-binding</keyword>
<evidence type="ECO:0000313" key="6">
    <source>
        <dbReference type="Proteomes" id="UP000198885"/>
    </source>
</evidence>
<reference evidence="5 6" key="1">
    <citation type="submission" date="2016-10" db="EMBL/GenBank/DDBJ databases">
        <authorList>
            <person name="de Groot N.N."/>
        </authorList>
    </citation>
    <scope>NUCLEOTIDE SEQUENCE [LARGE SCALE GENOMIC DNA]</scope>
    <source>
        <strain evidence="5 6">DSM 23042</strain>
    </source>
</reference>
<dbReference type="Gene3D" id="1.10.10.10">
    <property type="entry name" value="Winged helix-like DNA-binding domain superfamily/Winged helix DNA-binding domain"/>
    <property type="match status" value="1"/>
</dbReference>
<dbReference type="Pfam" id="PF07729">
    <property type="entry name" value="FCD"/>
    <property type="match status" value="1"/>
</dbReference>
<dbReference type="InterPro" id="IPR036388">
    <property type="entry name" value="WH-like_DNA-bd_sf"/>
</dbReference>
<gene>
    <name evidence="5" type="ORF">SAMN04490244_10788</name>
</gene>
<dbReference type="InterPro" id="IPR011711">
    <property type="entry name" value="GntR_C"/>
</dbReference>
<dbReference type="PROSITE" id="PS50949">
    <property type="entry name" value="HTH_GNTR"/>
    <property type="match status" value="1"/>
</dbReference>
<dbReference type="GO" id="GO:0003700">
    <property type="term" value="F:DNA-binding transcription factor activity"/>
    <property type="evidence" value="ECO:0007669"/>
    <property type="project" value="InterPro"/>
</dbReference>